<keyword evidence="4" id="KW-0812">Transmembrane</keyword>
<keyword evidence="8" id="KW-1185">Reference proteome</keyword>
<keyword evidence="2" id="KW-1015">Disulfide bond</keyword>
<evidence type="ECO:0000313" key="8">
    <source>
        <dbReference type="Proteomes" id="UP000007875"/>
    </source>
</evidence>
<dbReference type="PANTHER" id="PTHR14002">
    <property type="entry name" value="ENDOGLIN/TGF-BETA RECEPTOR TYPE III"/>
    <property type="match status" value="1"/>
</dbReference>
<feature type="signal peptide" evidence="5">
    <location>
        <begin position="1"/>
        <end position="20"/>
    </location>
</feature>
<evidence type="ECO:0000256" key="2">
    <source>
        <dbReference type="ARBA" id="ARBA00023157"/>
    </source>
</evidence>
<dbReference type="InterPro" id="IPR055355">
    <property type="entry name" value="ZP-C"/>
</dbReference>
<dbReference type="PROSITE" id="PS51034">
    <property type="entry name" value="ZP_2"/>
    <property type="match status" value="1"/>
</dbReference>
<reference evidence="8" key="1">
    <citation type="submission" date="2003-08" db="EMBL/GenBank/DDBJ databases">
        <authorList>
            <person name="Birren B."/>
            <person name="Nusbaum C."/>
            <person name="Abebe A."/>
            <person name="Abouelleil A."/>
            <person name="Adekoya E."/>
            <person name="Ait-zahra M."/>
            <person name="Allen N."/>
            <person name="Allen T."/>
            <person name="An P."/>
            <person name="Anderson M."/>
            <person name="Anderson S."/>
            <person name="Arachchi H."/>
            <person name="Armbruster J."/>
            <person name="Bachantsang P."/>
            <person name="Baldwin J."/>
            <person name="Barry A."/>
            <person name="Bayul T."/>
            <person name="Blitshsteyn B."/>
            <person name="Bloom T."/>
            <person name="Blye J."/>
            <person name="Boguslavskiy L."/>
            <person name="Borowsky M."/>
            <person name="Boukhgalter B."/>
            <person name="Brunache A."/>
            <person name="Butler J."/>
            <person name="Calixte N."/>
            <person name="Calvo S."/>
            <person name="Camarata J."/>
            <person name="Campo K."/>
            <person name="Chang J."/>
            <person name="Cheshatsang Y."/>
            <person name="Citroen M."/>
            <person name="Collymore A."/>
            <person name="Considine T."/>
            <person name="Cook A."/>
            <person name="Cooke P."/>
            <person name="Corum B."/>
            <person name="Cuomo C."/>
            <person name="David R."/>
            <person name="Dawoe T."/>
            <person name="Degray S."/>
            <person name="Dodge S."/>
            <person name="Dooley K."/>
            <person name="Dorje P."/>
            <person name="Dorjee K."/>
            <person name="Dorris L."/>
            <person name="Duffey N."/>
            <person name="Dupes A."/>
            <person name="Elkins T."/>
            <person name="Engels R."/>
            <person name="Erickson J."/>
            <person name="Farina A."/>
            <person name="Faro S."/>
            <person name="Ferreira P."/>
            <person name="Fischer H."/>
            <person name="Fitzgerald M."/>
            <person name="Foley K."/>
            <person name="Gage D."/>
            <person name="Galagan J."/>
            <person name="Gearin G."/>
            <person name="Gnerre S."/>
            <person name="Gnirke A."/>
            <person name="Goyette A."/>
            <person name="Graham J."/>
            <person name="Grandbois E."/>
            <person name="Gyaltsen K."/>
            <person name="Hafez N."/>
            <person name="Hagopian D."/>
            <person name="Hagos B."/>
            <person name="Hall J."/>
            <person name="Hatcher B."/>
            <person name="Heller A."/>
            <person name="Higgins H."/>
            <person name="Honan T."/>
            <person name="Horn A."/>
            <person name="Houde N."/>
            <person name="Hughes L."/>
            <person name="Hulme W."/>
            <person name="Husby E."/>
            <person name="Iliev I."/>
            <person name="Jaffe D."/>
            <person name="Jones C."/>
            <person name="Kamal M."/>
            <person name="Kamat A."/>
            <person name="Kamvysselis M."/>
            <person name="Karlsson E."/>
            <person name="Kells C."/>
            <person name="Kieu A."/>
            <person name="Kisner P."/>
            <person name="Kodira C."/>
            <person name="Kulbokas E."/>
            <person name="Labutti K."/>
            <person name="Lama D."/>
            <person name="Landers T."/>
            <person name="Leger J."/>
            <person name="Levine S."/>
            <person name="Lewis D."/>
            <person name="Lewis T."/>
            <person name="Lindblad-toh K."/>
            <person name="Liu X."/>
            <person name="Lokyitsang T."/>
            <person name="Lokyitsang Y."/>
            <person name="Lucien O."/>
            <person name="Lui A."/>
            <person name="Ma L.J."/>
            <person name="Mabbitt R."/>
            <person name="Macdonald J."/>
            <person name="Maclean C."/>
            <person name="Major J."/>
            <person name="Manning J."/>
            <person name="Marabella R."/>
            <person name="Maru K."/>
            <person name="Matthews C."/>
            <person name="Mauceli E."/>
            <person name="Mccarthy M."/>
            <person name="Mcdonough S."/>
            <person name="Mcghee T."/>
            <person name="Meldrim J."/>
            <person name="Meneus L."/>
            <person name="Mesirov J."/>
            <person name="Mihalev A."/>
            <person name="Mihova T."/>
            <person name="Mikkelsen T."/>
            <person name="Mlenga V."/>
            <person name="Moru K."/>
            <person name="Mozes J."/>
            <person name="Mulrain L."/>
            <person name="Munson G."/>
            <person name="Naylor J."/>
            <person name="Newes C."/>
            <person name="Nguyen C."/>
            <person name="Nguyen N."/>
            <person name="Nguyen T."/>
            <person name="Nicol R."/>
            <person name="Nielsen C."/>
            <person name="Nizzari M."/>
            <person name="Norbu C."/>
            <person name="Norbu N."/>
            <person name="O'donnell P."/>
            <person name="Okoawo O."/>
            <person name="O'leary S."/>
            <person name="Omotosho B."/>
            <person name="O'neill K."/>
            <person name="Osman S."/>
            <person name="Parker S."/>
            <person name="Perrin D."/>
            <person name="Phunkhang P."/>
            <person name="Piqani B."/>
            <person name="Purcell S."/>
            <person name="Rachupka T."/>
            <person name="Ramasamy U."/>
            <person name="Rameau R."/>
            <person name="Ray V."/>
            <person name="Raymond C."/>
            <person name="Retta R."/>
            <person name="Richardson S."/>
            <person name="Rise C."/>
            <person name="Rodriguez J."/>
            <person name="Rogers J."/>
            <person name="Rogov P."/>
            <person name="Rutman M."/>
            <person name="Schupbach R."/>
            <person name="Seaman C."/>
            <person name="Settipalli S."/>
            <person name="Sharpe T."/>
            <person name="Sheridan J."/>
            <person name="Sherpa N."/>
            <person name="Shi J."/>
            <person name="Smirnov S."/>
            <person name="Smith C."/>
            <person name="Sougnez C."/>
            <person name="Spencer B."/>
            <person name="Stalker J."/>
            <person name="Stange-thomann N."/>
            <person name="Stavropoulos S."/>
            <person name="Stetson K."/>
            <person name="Stone C."/>
            <person name="Stone S."/>
            <person name="Stubbs M."/>
            <person name="Talamas J."/>
            <person name="Tchuinga P."/>
            <person name="Tenzing P."/>
            <person name="Tesfaye S."/>
            <person name="Theodore J."/>
            <person name="Thoulutsang Y."/>
            <person name="Topham K."/>
            <person name="Towey S."/>
            <person name="Tsamla T."/>
            <person name="Tsomo N."/>
            <person name="Vallee D."/>
            <person name="Vassiliev H."/>
            <person name="Venkataraman V."/>
            <person name="Vinson J."/>
            <person name="Vo A."/>
            <person name="Wade C."/>
            <person name="Wang S."/>
            <person name="Wangchuk T."/>
            <person name="Wangdi T."/>
            <person name="Whittaker C."/>
            <person name="Wilkinson J."/>
            <person name="Wu Y."/>
            <person name="Wyman D."/>
            <person name="Yadav S."/>
            <person name="Yang S."/>
            <person name="Yang X."/>
            <person name="Yeager S."/>
            <person name="Yee E."/>
            <person name="Young G."/>
            <person name="Zainoun J."/>
            <person name="Zembeck L."/>
            <person name="Zimmer A."/>
            <person name="Zody M."/>
            <person name="Lander E."/>
        </authorList>
    </citation>
    <scope>NUCLEOTIDE SEQUENCE [LARGE SCALE GENOMIC DNA]</scope>
</reference>
<dbReference type="SMART" id="SM00241">
    <property type="entry name" value="ZP"/>
    <property type="match status" value="1"/>
</dbReference>
<protein>
    <recommendedName>
        <fullName evidence="6">ZP domain-containing protein</fullName>
    </recommendedName>
</protein>
<feature type="region of interest" description="Disordered" evidence="3">
    <location>
        <begin position="430"/>
        <end position="489"/>
    </location>
</feature>
<reference evidence="7" key="3">
    <citation type="submission" date="2025-09" db="UniProtKB">
        <authorList>
            <consortium name="Ensembl"/>
        </authorList>
    </citation>
    <scope>IDENTIFICATION</scope>
</reference>
<dbReference type="HOGENOM" id="CLU_557727_0_0_1"/>
<evidence type="ECO:0000313" key="7">
    <source>
        <dbReference type="Ensembl" id="ENSCSAVP00000007156.1"/>
    </source>
</evidence>
<accession>H2YP98</accession>
<dbReference type="Pfam" id="PF00100">
    <property type="entry name" value="Zona_pellucida"/>
    <property type="match status" value="1"/>
</dbReference>
<sequence length="489" mass="54958">MKYIVISVVLLISKLGTSQSNNGTNVYELQSVTVDRTGTNSLTTSVACGDSSIDIRVPTVLLPPTVSADRVMFRGDTSLKCRAKSSRRSFNLKIRINPLESCGSSVKEFGSQKQYSNEVVYFDTTSGYIRSVTNFTCLYFNGKNVPFLSKADRSRQIHLSSQTEVNFNLSIHKDRTYSEESAFSREFPEVSVNQFVYVQIKVDPLSSNKSVSSFFVVQECYASFNSDVRDRSKSHAFIRDGCGLAHDTTVSVLNGQQANLFQWRFQMFKWVNVSVQRVYLICRISHCEDHVTQTCSGETQSRSCTNFVESSGHEVSGNENKSSVPEDFILALGPIFPANSKSALNGPTPNDNTKYVSPFSRDKQGDQRTVHIAVGSVVGVGGVIILSAVLMLLRRYVRKRRRNTKTNTKEDRVQRGFAFVLKSSDDKDVFQETAPMRNKHKKRRKKPKRVETLKETKRPVMSASVQRSVSFQQNSPQTNATHVKNDFNQ</sequence>
<dbReference type="AlphaFoldDB" id="H2YP98"/>
<evidence type="ECO:0000256" key="4">
    <source>
        <dbReference type="SAM" id="Phobius"/>
    </source>
</evidence>
<organism evidence="7 8">
    <name type="scientific">Ciona savignyi</name>
    <name type="common">Pacific transparent sea squirt</name>
    <dbReference type="NCBI Taxonomy" id="51511"/>
    <lineage>
        <taxon>Eukaryota</taxon>
        <taxon>Metazoa</taxon>
        <taxon>Chordata</taxon>
        <taxon>Tunicata</taxon>
        <taxon>Ascidiacea</taxon>
        <taxon>Phlebobranchia</taxon>
        <taxon>Cionidae</taxon>
        <taxon>Ciona</taxon>
    </lineage>
</organism>
<feature type="domain" description="ZP" evidence="6">
    <location>
        <begin position="47"/>
        <end position="302"/>
    </location>
</feature>
<dbReference type="Proteomes" id="UP000007875">
    <property type="component" value="Unassembled WGS sequence"/>
</dbReference>
<dbReference type="Pfam" id="PF23344">
    <property type="entry name" value="ZP-N"/>
    <property type="match status" value="1"/>
</dbReference>
<keyword evidence="1 5" id="KW-0732">Signal</keyword>
<dbReference type="Gene3D" id="2.60.40.4100">
    <property type="entry name" value="Zona pellucida, ZP-C domain"/>
    <property type="match status" value="1"/>
</dbReference>
<dbReference type="PANTHER" id="PTHR14002:SF54">
    <property type="entry name" value="ZONA PELLUCIDA SPERM-BINDING PROTEIN 2"/>
    <property type="match status" value="1"/>
</dbReference>
<feature type="compositionally biased region" description="Basic and acidic residues" evidence="3">
    <location>
        <begin position="449"/>
        <end position="458"/>
    </location>
</feature>
<feature type="chain" id="PRO_5003577926" description="ZP domain-containing protein" evidence="5">
    <location>
        <begin position="21"/>
        <end position="489"/>
    </location>
</feature>
<feature type="compositionally biased region" description="Basic residues" evidence="3">
    <location>
        <begin position="437"/>
        <end position="448"/>
    </location>
</feature>
<keyword evidence="4" id="KW-1133">Transmembrane helix</keyword>
<feature type="compositionally biased region" description="Polar residues" evidence="3">
    <location>
        <begin position="463"/>
        <end position="489"/>
    </location>
</feature>
<dbReference type="Gene3D" id="2.60.40.3210">
    <property type="entry name" value="Zona pellucida, ZP-N domain"/>
    <property type="match status" value="1"/>
</dbReference>
<dbReference type="GeneTree" id="ENSGT00840000131828"/>
<dbReference type="OMA" id="KQGDQRT"/>
<dbReference type="InParanoid" id="H2YP98"/>
<dbReference type="InterPro" id="IPR042235">
    <property type="entry name" value="ZP-C_dom"/>
</dbReference>
<proteinExistence type="predicted"/>
<evidence type="ECO:0000256" key="5">
    <source>
        <dbReference type="SAM" id="SignalP"/>
    </source>
</evidence>
<evidence type="ECO:0000259" key="6">
    <source>
        <dbReference type="PROSITE" id="PS51034"/>
    </source>
</evidence>
<reference evidence="7" key="2">
    <citation type="submission" date="2025-08" db="UniProtKB">
        <authorList>
            <consortium name="Ensembl"/>
        </authorList>
    </citation>
    <scope>IDENTIFICATION</scope>
</reference>
<feature type="transmembrane region" description="Helical" evidence="4">
    <location>
        <begin position="370"/>
        <end position="393"/>
    </location>
</feature>
<dbReference type="InterPro" id="IPR055356">
    <property type="entry name" value="ZP-N"/>
</dbReference>
<keyword evidence="4" id="KW-0472">Membrane</keyword>
<evidence type="ECO:0000256" key="1">
    <source>
        <dbReference type="ARBA" id="ARBA00022729"/>
    </source>
</evidence>
<dbReference type="Ensembl" id="ENSCSAVT00000007248.1">
    <property type="protein sequence ID" value="ENSCSAVP00000007156.1"/>
    <property type="gene ID" value="ENSCSAVG00000004275.1"/>
</dbReference>
<evidence type="ECO:0000256" key="3">
    <source>
        <dbReference type="SAM" id="MobiDB-lite"/>
    </source>
</evidence>
<dbReference type="InterPro" id="IPR001507">
    <property type="entry name" value="ZP_dom"/>
</dbReference>
<name>H2YP98_CIOSA</name>